<organism evidence="1 2">
    <name type="scientific">Reyranella soli</name>
    <dbReference type="NCBI Taxonomy" id="1230389"/>
    <lineage>
        <taxon>Bacteria</taxon>
        <taxon>Pseudomonadati</taxon>
        <taxon>Pseudomonadota</taxon>
        <taxon>Alphaproteobacteria</taxon>
        <taxon>Hyphomicrobiales</taxon>
        <taxon>Reyranellaceae</taxon>
        <taxon>Reyranella</taxon>
    </lineage>
</organism>
<name>A0A512N5D6_9HYPH</name>
<sequence>MCTSIIEVARAEGMAKRGDEWFPLTQAVVAYDHARHALLGDVITLDFMNTGLDAGARAGVEITLESAKALRAALDRAIAAAEFEEAEVRGKGAVVSLVRAA</sequence>
<dbReference type="OrthoDB" id="7281941at2"/>
<comment type="caution">
    <text evidence="1">The sequence shown here is derived from an EMBL/GenBank/DDBJ whole genome shotgun (WGS) entry which is preliminary data.</text>
</comment>
<gene>
    <name evidence="1" type="ORF">RSO01_13510</name>
</gene>
<dbReference type="Proteomes" id="UP000321058">
    <property type="component" value="Unassembled WGS sequence"/>
</dbReference>
<protein>
    <submittedName>
        <fullName evidence="1">Uncharacterized protein</fullName>
    </submittedName>
</protein>
<dbReference type="EMBL" id="BKAJ01000024">
    <property type="protein sequence ID" value="GEP54185.1"/>
    <property type="molecule type" value="Genomic_DNA"/>
</dbReference>
<accession>A0A512N5D6</accession>
<proteinExistence type="predicted"/>
<evidence type="ECO:0000313" key="2">
    <source>
        <dbReference type="Proteomes" id="UP000321058"/>
    </source>
</evidence>
<keyword evidence="2" id="KW-1185">Reference proteome</keyword>
<reference evidence="1 2" key="1">
    <citation type="submission" date="2019-07" db="EMBL/GenBank/DDBJ databases">
        <title>Whole genome shotgun sequence of Reyranella soli NBRC 108950.</title>
        <authorList>
            <person name="Hosoyama A."/>
            <person name="Uohara A."/>
            <person name="Ohji S."/>
            <person name="Ichikawa N."/>
        </authorList>
    </citation>
    <scope>NUCLEOTIDE SEQUENCE [LARGE SCALE GENOMIC DNA]</scope>
    <source>
        <strain evidence="1 2">NBRC 108950</strain>
    </source>
</reference>
<dbReference type="Pfam" id="PF19812">
    <property type="entry name" value="DUF6295"/>
    <property type="match status" value="1"/>
</dbReference>
<dbReference type="RefSeq" id="WP_147147502.1">
    <property type="nucleotide sequence ID" value="NZ_BKAJ01000024.1"/>
</dbReference>
<evidence type="ECO:0000313" key="1">
    <source>
        <dbReference type="EMBL" id="GEP54185.1"/>
    </source>
</evidence>
<dbReference type="AlphaFoldDB" id="A0A512N5D6"/>
<dbReference type="InterPro" id="IPR046262">
    <property type="entry name" value="DUF6295"/>
</dbReference>